<evidence type="ECO:0000313" key="3">
    <source>
        <dbReference type="Proteomes" id="UP000029224"/>
    </source>
</evidence>
<accession>A0A090T2Y1</accession>
<gene>
    <name evidence="2" type="ORF">JCM19240_1268</name>
</gene>
<proteinExistence type="predicted"/>
<name>A0A090T2Y1_9VIBR</name>
<dbReference type="AlphaFoldDB" id="A0A090T2Y1"/>
<comment type="caution">
    <text evidence="2">The sequence shown here is derived from an EMBL/GenBank/DDBJ whole genome shotgun (WGS) entry which is preliminary data.</text>
</comment>
<feature type="compositionally biased region" description="Basic and acidic residues" evidence="1">
    <location>
        <begin position="1"/>
        <end position="10"/>
    </location>
</feature>
<protein>
    <submittedName>
        <fullName evidence="2">Uncharacterized protein</fullName>
    </submittedName>
</protein>
<organism evidence="2 3">
    <name type="scientific">Vibrio maritimus</name>
    <dbReference type="NCBI Taxonomy" id="990268"/>
    <lineage>
        <taxon>Bacteria</taxon>
        <taxon>Pseudomonadati</taxon>
        <taxon>Pseudomonadota</taxon>
        <taxon>Gammaproteobacteria</taxon>
        <taxon>Vibrionales</taxon>
        <taxon>Vibrionaceae</taxon>
        <taxon>Vibrio</taxon>
    </lineage>
</organism>
<reference evidence="2 3" key="1">
    <citation type="submission" date="2014-09" db="EMBL/GenBank/DDBJ databases">
        <title>Vibrio maritimus JCM 19240. (C210) whole genome shotgun sequence.</title>
        <authorList>
            <person name="Sawabe T."/>
            <person name="Meirelles P."/>
            <person name="Nakanishi M."/>
            <person name="Sayaka M."/>
            <person name="Hattori M."/>
            <person name="Ohkuma M."/>
        </authorList>
    </citation>
    <scope>NUCLEOTIDE SEQUENCE [LARGE SCALE GENOMIC DNA]</scope>
    <source>
        <strain evidence="2 3">JCM 19240</strain>
    </source>
</reference>
<evidence type="ECO:0000256" key="1">
    <source>
        <dbReference type="SAM" id="MobiDB-lite"/>
    </source>
</evidence>
<sequence length="153" mass="16848">MENPMTEKTKPTTPSLSSSTDFSHTKKVEKELIVTGQGVVAVSAITDCELNFLEYCFGEGKRAMKLSVTSISTTIQGLDDSGDWVILTASHHGIDRDPHCQYWLSIDGNNAVVRYGKGEIRGNTVLLEYAYDKMSNIYVPAILIVKWKAGSNT</sequence>
<dbReference type="EMBL" id="BBMT01000004">
    <property type="protein sequence ID" value="GAL34360.1"/>
    <property type="molecule type" value="Genomic_DNA"/>
</dbReference>
<feature type="compositionally biased region" description="Low complexity" evidence="1">
    <location>
        <begin position="11"/>
        <end position="22"/>
    </location>
</feature>
<dbReference type="Proteomes" id="UP000029224">
    <property type="component" value="Unassembled WGS sequence"/>
</dbReference>
<keyword evidence="3" id="KW-1185">Reference proteome</keyword>
<reference evidence="2 3" key="2">
    <citation type="submission" date="2014-09" db="EMBL/GenBank/DDBJ databases">
        <authorList>
            <consortium name="NBRP consortium"/>
            <person name="Sawabe T."/>
            <person name="Meirelles P."/>
            <person name="Nakanishi M."/>
            <person name="Sayaka M."/>
            <person name="Hattori M."/>
            <person name="Ohkuma M."/>
        </authorList>
    </citation>
    <scope>NUCLEOTIDE SEQUENCE [LARGE SCALE GENOMIC DNA]</scope>
    <source>
        <strain evidence="2 3">JCM 19240</strain>
    </source>
</reference>
<feature type="region of interest" description="Disordered" evidence="1">
    <location>
        <begin position="1"/>
        <end position="22"/>
    </location>
</feature>
<evidence type="ECO:0000313" key="2">
    <source>
        <dbReference type="EMBL" id="GAL34360.1"/>
    </source>
</evidence>